<gene>
    <name evidence="3" type="ORF">U27_05294</name>
</gene>
<dbReference type="HOGENOM" id="CLU_463578_0_0_0"/>
<dbReference type="EMBL" id="DF820467">
    <property type="protein sequence ID" value="GAK58320.1"/>
    <property type="molecule type" value="Genomic_DNA"/>
</dbReference>
<evidence type="ECO:0000313" key="4">
    <source>
        <dbReference type="Proteomes" id="UP000030661"/>
    </source>
</evidence>
<dbReference type="Pfam" id="PF14238">
    <property type="entry name" value="DUF4340"/>
    <property type="match status" value="3"/>
</dbReference>
<protein>
    <recommendedName>
        <fullName evidence="2">DUF4340 domain-containing protein</fullName>
    </recommendedName>
</protein>
<organism evidence="3">
    <name type="scientific">Vecturithrix granuli</name>
    <dbReference type="NCBI Taxonomy" id="1499967"/>
    <lineage>
        <taxon>Bacteria</taxon>
        <taxon>Candidatus Moduliflexota</taxon>
        <taxon>Candidatus Vecturitrichia</taxon>
        <taxon>Candidatus Vecturitrichales</taxon>
        <taxon>Candidatus Vecturitrichaceae</taxon>
        <taxon>Candidatus Vecturithrix</taxon>
    </lineage>
</organism>
<dbReference type="InterPro" id="IPR025641">
    <property type="entry name" value="DUF4340"/>
</dbReference>
<keyword evidence="1" id="KW-1133">Transmembrane helix</keyword>
<reference evidence="3" key="1">
    <citation type="journal article" date="2015" name="PeerJ">
        <title>First genomic representation of candidate bacterial phylum KSB3 points to enhanced environmental sensing as a trigger of wastewater bulking.</title>
        <authorList>
            <person name="Sekiguchi Y."/>
            <person name="Ohashi A."/>
            <person name="Parks D.H."/>
            <person name="Yamauchi T."/>
            <person name="Tyson G.W."/>
            <person name="Hugenholtz P."/>
        </authorList>
    </citation>
    <scope>NUCLEOTIDE SEQUENCE [LARGE SCALE GENOMIC DNA]</scope>
</reference>
<dbReference type="STRING" id="1499967.U27_05294"/>
<keyword evidence="1" id="KW-0812">Transmembrane</keyword>
<dbReference type="Proteomes" id="UP000030661">
    <property type="component" value="Unassembled WGS sequence"/>
</dbReference>
<proteinExistence type="predicted"/>
<dbReference type="AlphaFoldDB" id="A0A081C165"/>
<evidence type="ECO:0000313" key="3">
    <source>
        <dbReference type="EMBL" id="GAK58320.1"/>
    </source>
</evidence>
<keyword evidence="4" id="KW-1185">Reference proteome</keyword>
<name>A0A081C165_VECG1</name>
<feature type="domain" description="DUF4340" evidence="2">
    <location>
        <begin position="69"/>
        <end position="201"/>
    </location>
</feature>
<feature type="domain" description="DUF4340" evidence="2">
    <location>
        <begin position="347"/>
        <end position="493"/>
    </location>
</feature>
<accession>A0A081C165</accession>
<feature type="domain" description="DUF4340" evidence="2">
    <location>
        <begin position="209"/>
        <end position="345"/>
    </location>
</feature>
<dbReference type="eggNOG" id="ENOG5032VJ4">
    <property type="taxonomic scope" value="Bacteria"/>
</dbReference>
<sequence>MSIKKTIILFIILVLMGGYYYTRVNLSEKQQAQEEAAKKVFSTTEEALQEISIKRQNEEIVLKKQEETWKMLQPVEASTDVEAVKRLVTDFVKVEQQKTVAEDKSQDQEFGLDQPQLVVIAKGQEGSSPMQLAIGNETPTASGFYARVDNQEKVVIVNSLVKTGLDKSMYDLRDKTILAFAPDQVKKAILTLPSEAHPSVELEQNDAKWQIVVPQNYQADTAKMNALLSKITSSSIKAFTAEKVEDLAQYGLDQPTATLSLFVGEDKSQKTLFLGQKNESGDGVYAKHEGAENVFLVDATILDEFPKNVNDLRDKTLFAFKNPDIQKIELASQGETIVLERESEEEWQITQPENLKADGAKVQQLLSNAGATTVQQFVSDTPENLAQYGLAAPPFTIRLWQKDQETPHELLLGSPDQANIGIYAKLGNQNSVVLVKADTLAQLHKTAFDLRYKKILSFDRAQVEQIQLTYADQKLSLEKDGDDWKATEPEQKKVAFFKVNNLLYDLNELEFTQKLDEPDADLNKYGLVKPEVRITLRDSDKELLVLLIGKAVEGQENRYAKLDADATVYAIAPQFLQELPKNLTDLEE</sequence>
<keyword evidence="1" id="KW-0472">Membrane</keyword>
<feature type="transmembrane region" description="Helical" evidence="1">
    <location>
        <begin position="7"/>
        <end position="22"/>
    </location>
</feature>
<evidence type="ECO:0000256" key="1">
    <source>
        <dbReference type="SAM" id="Phobius"/>
    </source>
</evidence>
<evidence type="ECO:0000259" key="2">
    <source>
        <dbReference type="Pfam" id="PF14238"/>
    </source>
</evidence>